<gene>
    <name evidence="1" type="primary">slyX</name>
    <name evidence="3" type="ORF">WB794_07420</name>
</gene>
<evidence type="ECO:0000256" key="2">
    <source>
        <dbReference type="SAM" id="Coils"/>
    </source>
</evidence>
<dbReference type="Proteomes" id="UP001364472">
    <property type="component" value="Unassembled WGS sequence"/>
</dbReference>
<dbReference type="Gene3D" id="1.20.5.300">
    <property type="match status" value="1"/>
</dbReference>
<comment type="caution">
    <text evidence="3">The sequence shown here is derived from an EMBL/GenBank/DDBJ whole genome shotgun (WGS) entry which is preliminary data.</text>
</comment>
<evidence type="ECO:0000313" key="4">
    <source>
        <dbReference type="Proteomes" id="UP001364472"/>
    </source>
</evidence>
<keyword evidence="2" id="KW-0175">Coiled coil</keyword>
<sequence length="69" mass="7689">MNDDARLIEIETRLAFQESALQDLGDLVNRQRLELESLRRALTEATADLLSLREGLSSGAANEPPPPHY</sequence>
<dbReference type="PANTHER" id="PTHR36508:SF1">
    <property type="entry name" value="PROTEIN SLYX"/>
    <property type="match status" value="1"/>
</dbReference>
<evidence type="ECO:0000313" key="3">
    <source>
        <dbReference type="EMBL" id="MEJ1249498.1"/>
    </source>
</evidence>
<dbReference type="PANTHER" id="PTHR36508">
    <property type="entry name" value="PROTEIN SLYX"/>
    <property type="match status" value="1"/>
</dbReference>
<dbReference type="AlphaFoldDB" id="A0AAW9R5Z8"/>
<accession>A0AAW9R5Z8</accession>
<comment type="similarity">
    <text evidence="1">Belongs to the SlyX family.</text>
</comment>
<reference evidence="3 4" key="1">
    <citation type="journal article" date="2016" name="Antonie Van Leeuwenhoek">
        <title>Denitratimonas tolerans gen. nov., sp. nov., a denitrifying bacterium isolated from a bioreactor for tannery wastewater treatment.</title>
        <authorList>
            <person name="Han S.I."/>
            <person name="Kim J.O."/>
            <person name="Lee Y.R."/>
            <person name="Ekpeghere K.I."/>
            <person name="Koh S.C."/>
            <person name="Whang K.S."/>
        </authorList>
    </citation>
    <scope>NUCLEOTIDE SEQUENCE [LARGE SCALE GENOMIC DNA]</scope>
    <source>
        <strain evidence="3 4">KACC 17565</strain>
    </source>
</reference>
<name>A0AAW9R5Z8_9GAMM</name>
<protein>
    <recommendedName>
        <fullName evidence="1">Protein SlyX homolog</fullName>
    </recommendedName>
</protein>
<feature type="coiled-coil region" evidence="2">
    <location>
        <begin position="21"/>
        <end position="55"/>
    </location>
</feature>
<dbReference type="InterPro" id="IPR007236">
    <property type="entry name" value="SlyX"/>
</dbReference>
<evidence type="ECO:0000256" key="1">
    <source>
        <dbReference type="HAMAP-Rule" id="MF_00715"/>
    </source>
</evidence>
<keyword evidence="4" id="KW-1185">Reference proteome</keyword>
<dbReference type="HAMAP" id="MF_00715">
    <property type="entry name" value="SlyX"/>
    <property type="match status" value="1"/>
</dbReference>
<dbReference type="Pfam" id="PF04102">
    <property type="entry name" value="SlyX"/>
    <property type="match status" value="1"/>
</dbReference>
<proteinExistence type="inferred from homology"/>
<dbReference type="RefSeq" id="WP_337335212.1">
    <property type="nucleotide sequence ID" value="NZ_JBBDHC010000008.1"/>
</dbReference>
<dbReference type="EMBL" id="JBBDHC010000008">
    <property type="protein sequence ID" value="MEJ1249498.1"/>
    <property type="molecule type" value="Genomic_DNA"/>
</dbReference>
<organism evidence="3 4">
    <name type="scientific">Denitratimonas tolerans</name>
    <dbReference type="NCBI Taxonomy" id="1338420"/>
    <lineage>
        <taxon>Bacteria</taxon>
        <taxon>Pseudomonadati</taxon>
        <taxon>Pseudomonadota</taxon>
        <taxon>Gammaproteobacteria</taxon>
        <taxon>Lysobacterales</taxon>
        <taxon>Lysobacteraceae</taxon>
        <taxon>Denitratimonas</taxon>
    </lineage>
</organism>